<sequence length="170" mass="16675">MRHRRHAPTSAFSRTLRATAAAPCVSLLLTALLTGAAPAADASADVRTHAAAVGRHTGGAAKSPHRHGTSATAAPPSTSTSPSASPSAPGANEADEANEAAFGTHDLYGDDSGYGTGSGSGTLEDGYAPSDGVRPTTAATGGVSPVLPLGAGMTLIGLGLALIALRLRRA</sequence>
<proteinExistence type="predicted"/>
<evidence type="ECO:0000313" key="5">
    <source>
        <dbReference type="Proteomes" id="UP000176005"/>
    </source>
</evidence>
<feature type="signal peptide" evidence="3">
    <location>
        <begin position="1"/>
        <end position="39"/>
    </location>
</feature>
<feature type="compositionally biased region" description="Low complexity" evidence="1">
    <location>
        <begin position="69"/>
        <end position="92"/>
    </location>
</feature>
<evidence type="ECO:0000256" key="2">
    <source>
        <dbReference type="SAM" id="Phobius"/>
    </source>
</evidence>
<dbReference type="PATRIC" id="fig|518642.10.peg.6741"/>
<feature type="chain" id="PRO_5038420906" description="Gram-positive cocci surface proteins LPxTG domain-containing protein" evidence="3">
    <location>
        <begin position="40"/>
        <end position="170"/>
    </location>
</feature>
<dbReference type="AlphaFoldDB" id="A0A1E7LBJ7"/>
<keyword evidence="2" id="KW-0472">Membrane</keyword>
<evidence type="ECO:0000256" key="3">
    <source>
        <dbReference type="SAM" id="SignalP"/>
    </source>
</evidence>
<evidence type="ECO:0000313" key="4">
    <source>
        <dbReference type="EMBL" id="OEV13544.1"/>
    </source>
</evidence>
<keyword evidence="5" id="KW-1185">Reference proteome</keyword>
<feature type="region of interest" description="Disordered" evidence="1">
    <location>
        <begin position="55"/>
        <end position="142"/>
    </location>
</feature>
<dbReference type="Proteomes" id="UP000176005">
    <property type="component" value="Unassembled WGS sequence"/>
</dbReference>
<evidence type="ECO:0008006" key="6">
    <source>
        <dbReference type="Google" id="ProtNLM"/>
    </source>
</evidence>
<keyword evidence="2" id="KW-0812">Transmembrane</keyword>
<accession>A0A1E7LBJ7</accession>
<keyword evidence="2" id="KW-1133">Transmembrane helix</keyword>
<feature type="transmembrane region" description="Helical" evidence="2">
    <location>
        <begin position="146"/>
        <end position="165"/>
    </location>
</feature>
<gene>
    <name evidence="4" type="ORF">AN218_03100</name>
</gene>
<organism evidence="4 5">
    <name type="scientific">Streptomyces nanshensis</name>
    <dbReference type="NCBI Taxonomy" id="518642"/>
    <lineage>
        <taxon>Bacteria</taxon>
        <taxon>Bacillati</taxon>
        <taxon>Actinomycetota</taxon>
        <taxon>Actinomycetes</taxon>
        <taxon>Kitasatosporales</taxon>
        <taxon>Streptomycetaceae</taxon>
        <taxon>Streptomyces</taxon>
    </lineage>
</organism>
<protein>
    <recommendedName>
        <fullName evidence="6">Gram-positive cocci surface proteins LPxTG domain-containing protein</fullName>
    </recommendedName>
</protein>
<name>A0A1E7LBJ7_9ACTN</name>
<reference evidence="4 5" key="1">
    <citation type="journal article" date="2016" name="Front. Microbiol.">
        <title>Comparative Genomics Analysis of Streptomyces Species Reveals Their Adaptation to the Marine Environment and Their Diversity at the Genomic Level.</title>
        <authorList>
            <person name="Tian X."/>
            <person name="Zhang Z."/>
            <person name="Yang T."/>
            <person name="Chen M."/>
            <person name="Li J."/>
            <person name="Chen F."/>
            <person name="Yang J."/>
            <person name="Li W."/>
            <person name="Zhang B."/>
            <person name="Zhang Z."/>
            <person name="Wu J."/>
            <person name="Zhang C."/>
            <person name="Long L."/>
            <person name="Xiao J."/>
        </authorList>
    </citation>
    <scope>NUCLEOTIDE SEQUENCE [LARGE SCALE GENOMIC DNA]</scope>
    <source>
        <strain evidence="4 5">SCSIO 10429</strain>
    </source>
</reference>
<dbReference type="EMBL" id="LJGW01000059">
    <property type="protein sequence ID" value="OEV13544.1"/>
    <property type="molecule type" value="Genomic_DNA"/>
</dbReference>
<keyword evidence="3" id="KW-0732">Signal</keyword>
<comment type="caution">
    <text evidence="4">The sequence shown here is derived from an EMBL/GenBank/DDBJ whole genome shotgun (WGS) entry which is preliminary data.</text>
</comment>
<evidence type="ECO:0000256" key="1">
    <source>
        <dbReference type="SAM" id="MobiDB-lite"/>
    </source>
</evidence>